<organism evidence="2 3">
    <name type="scientific">Oikopleura dioica</name>
    <name type="common">Tunicate</name>
    <dbReference type="NCBI Taxonomy" id="34765"/>
    <lineage>
        <taxon>Eukaryota</taxon>
        <taxon>Metazoa</taxon>
        <taxon>Chordata</taxon>
        <taxon>Tunicata</taxon>
        <taxon>Appendicularia</taxon>
        <taxon>Copelata</taxon>
        <taxon>Oikopleuridae</taxon>
        <taxon>Oikopleura</taxon>
    </lineage>
</organism>
<evidence type="ECO:0000313" key="3">
    <source>
        <dbReference type="Proteomes" id="UP001158576"/>
    </source>
</evidence>
<keyword evidence="3" id="KW-1185">Reference proteome</keyword>
<evidence type="ECO:0000256" key="1">
    <source>
        <dbReference type="SAM" id="SignalP"/>
    </source>
</evidence>
<feature type="chain" id="PRO_5047277619" evidence="1">
    <location>
        <begin position="16"/>
        <end position="268"/>
    </location>
</feature>
<protein>
    <submittedName>
        <fullName evidence="2">Oidioi.mRNA.OKI2018_I69.chr1.g650.t1.cds</fullName>
    </submittedName>
</protein>
<feature type="signal peptide" evidence="1">
    <location>
        <begin position="1"/>
        <end position="15"/>
    </location>
</feature>
<keyword evidence="1" id="KW-0732">Signal</keyword>
<dbReference type="Proteomes" id="UP001158576">
    <property type="component" value="Chromosome 1"/>
</dbReference>
<evidence type="ECO:0000313" key="2">
    <source>
        <dbReference type="EMBL" id="CAG5103170.1"/>
    </source>
</evidence>
<accession>A0ABN7SKI7</accession>
<dbReference type="EMBL" id="OU015566">
    <property type="protein sequence ID" value="CAG5103170.1"/>
    <property type="molecule type" value="Genomic_DNA"/>
</dbReference>
<name>A0ABN7SKI7_OIKDI</name>
<gene>
    <name evidence="2" type="ORF">OKIOD_LOCUS9415</name>
</gene>
<proteinExistence type="predicted"/>
<reference evidence="2 3" key="1">
    <citation type="submission" date="2021-04" db="EMBL/GenBank/DDBJ databases">
        <authorList>
            <person name="Bliznina A."/>
        </authorList>
    </citation>
    <scope>NUCLEOTIDE SEQUENCE [LARGE SCALE GENOMIC DNA]</scope>
</reference>
<sequence length="268" mass="30536">MIFKILLFCSASVNADWRENFKEFGDWVLRRAETLPAACQTMNDEFFPAFLADAKNKAYFCLAFEGKESDEQMNSVGEVFRALYCQDSADLGYPCSPDSSLILAKAVSVLPDRVMYGIEVSLGISTRRRPKFIHTKWNISHSDPEFDFTPRSEEVDIARLTKNVACGKADLLRDAWVGDLGTQMASKGGSENVHIAITWCDERFMTDSPEQIFNRVGFTIYTSPDNEADALDLKYFYHWDRDNLRSRQVNSWKPFLFSQCCSTFVIAP</sequence>